<reference evidence="1 2" key="1">
    <citation type="submission" date="2009-08" db="EMBL/GenBank/DDBJ databases">
        <title>The Genome Sequence of Spizellomyces punctatus strain DAOM BR117.</title>
        <authorList>
            <consortium name="The Broad Institute Genome Sequencing Platform"/>
            <person name="Russ C."/>
            <person name="Cuomo C."/>
            <person name="Shea T."/>
            <person name="Young S.K."/>
            <person name="Zeng Q."/>
            <person name="Koehrsen M."/>
            <person name="Haas B."/>
            <person name="Borodovsky M."/>
            <person name="Guigo R."/>
            <person name="Alvarado L."/>
            <person name="Berlin A."/>
            <person name="Bochicchio J."/>
            <person name="Borenstein D."/>
            <person name="Chapman S."/>
            <person name="Chen Z."/>
            <person name="Engels R."/>
            <person name="Freedman E."/>
            <person name="Gellesch M."/>
            <person name="Goldberg J."/>
            <person name="Griggs A."/>
            <person name="Gujja S."/>
            <person name="Heiman D."/>
            <person name="Hepburn T."/>
            <person name="Howarth C."/>
            <person name="Jen D."/>
            <person name="Larson L."/>
            <person name="Lewis B."/>
            <person name="Mehta T."/>
            <person name="Park D."/>
            <person name="Pearson M."/>
            <person name="Roberts A."/>
            <person name="Saif S."/>
            <person name="Shenoy N."/>
            <person name="Sisk P."/>
            <person name="Stolte C."/>
            <person name="Sykes S."/>
            <person name="Thomson T."/>
            <person name="Walk T."/>
            <person name="White J."/>
            <person name="Yandava C."/>
            <person name="Burger G."/>
            <person name="Gray M.W."/>
            <person name="Holland P.W.H."/>
            <person name="King N."/>
            <person name="Lang F.B.F."/>
            <person name="Roger A.J."/>
            <person name="Ruiz-Trillo I."/>
            <person name="Lander E."/>
            <person name="Nusbaum C."/>
        </authorList>
    </citation>
    <scope>NUCLEOTIDE SEQUENCE [LARGE SCALE GENOMIC DNA]</scope>
    <source>
        <strain evidence="1 2">DAOM BR117</strain>
    </source>
</reference>
<evidence type="ECO:0008006" key="3">
    <source>
        <dbReference type="Google" id="ProtNLM"/>
    </source>
</evidence>
<dbReference type="InParanoid" id="A0A0L0HEG4"/>
<dbReference type="STRING" id="645134.A0A0L0HEG4"/>
<dbReference type="EMBL" id="KQ257458">
    <property type="protein sequence ID" value="KNC99128.1"/>
    <property type="molecule type" value="Genomic_DNA"/>
</dbReference>
<organism evidence="1 2">
    <name type="scientific">Spizellomyces punctatus (strain DAOM BR117)</name>
    <dbReference type="NCBI Taxonomy" id="645134"/>
    <lineage>
        <taxon>Eukaryota</taxon>
        <taxon>Fungi</taxon>
        <taxon>Fungi incertae sedis</taxon>
        <taxon>Chytridiomycota</taxon>
        <taxon>Chytridiomycota incertae sedis</taxon>
        <taxon>Chytridiomycetes</taxon>
        <taxon>Spizellomycetales</taxon>
        <taxon>Spizellomycetaceae</taxon>
        <taxon>Spizellomyces</taxon>
    </lineage>
</organism>
<dbReference type="OMA" id="VARTQKH"/>
<dbReference type="eggNOG" id="ENOG502S7Z8">
    <property type="taxonomic scope" value="Eukaryota"/>
</dbReference>
<evidence type="ECO:0000313" key="2">
    <source>
        <dbReference type="Proteomes" id="UP000053201"/>
    </source>
</evidence>
<dbReference type="Proteomes" id="UP000053201">
    <property type="component" value="Unassembled WGS sequence"/>
</dbReference>
<dbReference type="AlphaFoldDB" id="A0A0L0HEG4"/>
<keyword evidence="2" id="KW-1185">Reference proteome</keyword>
<proteinExistence type="predicted"/>
<accession>A0A0L0HEG4</accession>
<dbReference type="VEuPathDB" id="FungiDB:SPPG_05387"/>
<protein>
    <recommendedName>
        <fullName evidence="3">DinB-like domain-containing protein</fullName>
    </recommendedName>
</protein>
<dbReference type="OrthoDB" id="5564877at2759"/>
<sequence length="224" mass="25015">MSDTVPFDSEKEVAAEVYDAALRLLRQYTDFLNALAAENLRSYTAISTYVPGSTIGKHVRHVLDHFRILLTETSNQAEAVRQVKQAQGIHDGDSPENGTEIVDGARGAIKVNYDERQRDPQVEQDPYAALASIEEIRQSLLRVAASKMRLDTHIALEATLNPRKHDVPFSSSFGRELWFVCHHAIHHAALQRAICVEYNIPVSDDFGVAPSTVKHHLQHEKAGQ</sequence>
<dbReference type="GeneID" id="27688763"/>
<evidence type="ECO:0000313" key="1">
    <source>
        <dbReference type="EMBL" id="KNC99128.1"/>
    </source>
</evidence>
<dbReference type="PANTHER" id="PTHR39473">
    <property type="match status" value="1"/>
</dbReference>
<gene>
    <name evidence="1" type="ORF">SPPG_05387</name>
</gene>
<dbReference type="PANTHER" id="PTHR39473:SF1">
    <property type="entry name" value="DINB-LIKE DOMAIN-CONTAINING PROTEIN"/>
    <property type="match status" value="1"/>
</dbReference>
<dbReference type="RefSeq" id="XP_016607168.1">
    <property type="nucleotide sequence ID" value="XM_016753601.1"/>
</dbReference>
<name>A0A0L0HEG4_SPIPD</name>